<feature type="region of interest" description="Disordered" evidence="1">
    <location>
        <begin position="1"/>
        <end position="33"/>
    </location>
</feature>
<feature type="compositionally biased region" description="Basic and acidic residues" evidence="1">
    <location>
        <begin position="21"/>
        <end position="33"/>
    </location>
</feature>
<dbReference type="Proteomes" id="UP000070174">
    <property type="component" value="Unassembled WGS sequence"/>
</dbReference>
<dbReference type="NCBIfam" id="TIGR01558">
    <property type="entry name" value="sm_term_P27"/>
    <property type="match status" value="1"/>
</dbReference>
<evidence type="ECO:0000313" key="2">
    <source>
        <dbReference type="EMBL" id="KXA28952.1"/>
    </source>
</evidence>
<organism evidence="2">
    <name type="scientific">Peptoniphilus harei</name>
    <dbReference type="NCBI Taxonomy" id="54005"/>
    <lineage>
        <taxon>Bacteria</taxon>
        <taxon>Bacillati</taxon>
        <taxon>Bacillota</taxon>
        <taxon>Tissierellia</taxon>
        <taxon>Tissierellales</taxon>
        <taxon>Peptoniphilaceae</taxon>
        <taxon>Peptoniphilus</taxon>
    </lineage>
</organism>
<dbReference type="EMBL" id="LRQE01000039">
    <property type="protein sequence ID" value="KXA28952.1"/>
    <property type="molecule type" value="Genomic_DNA"/>
</dbReference>
<dbReference type="PATRIC" id="fig|54005.3.peg.1546"/>
<accession>A0A133PK82</accession>
<proteinExistence type="predicted"/>
<evidence type="ECO:0000256" key="1">
    <source>
        <dbReference type="SAM" id="MobiDB-lite"/>
    </source>
</evidence>
<protein>
    <submittedName>
        <fullName evidence="2">Phage terminase, small subunit, P27 family</fullName>
    </submittedName>
</protein>
<name>A0A133PK82_9FIRM</name>
<reference evidence="2 3" key="1">
    <citation type="submission" date="2016-01" db="EMBL/GenBank/DDBJ databases">
        <authorList>
            <person name="Oliw E.H."/>
        </authorList>
    </citation>
    <scope>NUCLEOTIDE SEQUENCE [LARGE SCALE GENOMIC DNA]</scope>
    <source>
        <strain evidence="2 3">CMW7756A</strain>
    </source>
</reference>
<dbReference type="InterPro" id="IPR006448">
    <property type="entry name" value="Phage_term_ssu_P27"/>
</dbReference>
<evidence type="ECO:0000313" key="3">
    <source>
        <dbReference type="Proteomes" id="UP000070174"/>
    </source>
</evidence>
<comment type="caution">
    <text evidence="2">The sequence shown here is derived from an EMBL/GenBank/DDBJ whole genome shotgun (WGS) entry which is preliminary data.</text>
</comment>
<dbReference type="AlphaFoldDB" id="A0A133PK82"/>
<dbReference type="Pfam" id="PF05119">
    <property type="entry name" value="Terminase_4"/>
    <property type="match status" value="1"/>
</dbReference>
<gene>
    <name evidence="2" type="ORF">HMPREF3229_01584</name>
</gene>
<sequence>MKGGEIMARPRKTTATSTGKIGKEKIKERQEQENKIKLDNKNLKAPAYLSETAKLEFTRVAEEASKIDTLDNLDLSILAIYCNAYSQYLEITGEIQNMGQAFRYVTADNKISPLINAQDKIIKQIMTCSSKLGLATTDRLKLIVPTKEESETNKYLRYLDG</sequence>